<dbReference type="RefSeq" id="WP_307564635.1">
    <property type="nucleotide sequence ID" value="NZ_JAUSQU010000001.1"/>
</dbReference>
<dbReference type="Proteomes" id="UP001225356">
    <property type="component" value="Unassembled WGS sequence"/>
</dbReference>
<evidence type="ECO:0000313" key="2">
    <source>
        <dbReference type="Proteomes" id="UP001225356"/>
    </source>
</evidence>
<gene>
    <name evidence="1" type="ORF">J2853_006769</name>
</gene>
<comment type="caution">
    <text evidence="1">The sequence shown here is derived from an EMBL/GenBank/DDBJ whole genome shotgun (WGS) entry which is preliminary data.</text>
</comment>
<sequence length="66" mass="7271">MTYKHMIETAADLNRWEPEDLDAFLAVDEHNAEHSVGVPPIINPALGLVLVYRPVGYITEPVTAVA</sequence>
<evidence type="ECO:0000313" key="1">
    <source>
        <dbReference type="EMBL" id="MDP9847558.1"/>
    </source>
</evidence>
<accession>A0ABT9QLC8</accession>
<dbReference type="EMBL" id="JAUSQU010000001">
    <property type="protein sequence ID" value="MDP9847558.1"/>
    <property type="molecule type" value="Genomic_DNA"/>
</dbReference>
<reference evidence="1 2" key="1">
    <citation type="submission" date="2023-07" db="EMBL/GenBank/DDBJ databases">
        <title>Sequencing the genomes of 1000 actinobacteria strains.</title>
        <authorList>
            <person name="Klenk H.-P."/>
        </authorList>
    </citation>
    <scope>NUCLEOTIDE SEQUENCE [LARGE SCALE GENOMIC DNA]</scope>
    <source>
        <strain evidence="1 2">DSM 46740</strain>
    </source>
</reference>
<organism evidence="1 2">
    <name type="scientific">Streptosporangium lutulentum</name>
    <dbReference type="NCBI Taxonomy" id="1461250"/>
    <lineage>
        <taxon>Bacteria</taxon>
        <taxon>Bacillati</taxon>
        <taxon>Actinomycetota</taxon>
        <taxon>Actinomycetes</taxon>
        <taxon>Streptosporangiales</taxon>
        <taxon>Streptosporangiaceae</taxon>
        <taxon>Streptosporangium</taxon>
    </lineage>
</organism>
<keyword evidence="2" id="KW-1185">Reference proteome</keyword>
<protein>
    <submittedName>
        <fullName evidence="1">Uncharacterized protein</fullName>
    </submittedName>
</protein>
<proteinExistence type="predicted"/>
<name>A0ABT9QLC8_9ACTN</name>